<dbReference type="EMBL" id="CM001219">
    <property type="protein sequence ID" value="AES72702.1"/>
    <property type="molecule type" value="Genomic_DNA"/>
</dbReference>
<gene>
    <name evidence="1" type="ordered locus">MTR_3g093490</name>
</gene>
<dbReference type="PaxDb" id="3880-AES72702"/>
<reference evidence="1 3" key="1">
    <citation type="journal article" date="2011" name="Nature">
        <title>The Medicago genome provides insight into the evolution of rhizobial symbioses.</title>
        <authorList>
            <person name="Young N.D."/>
            <person name="Debelle F."/>
            <person name="Oldroyd G.E."/>
            <person name="Geurts R."/>
            <person name="Cannon S.B."/>
            <person name="Udvardi M.K."/>
            <person name="Benedito V.A."/>
            <person name="Mayer K.F."/>
            <person name="Gouzy J."/>
            <person name="Schoof H."/>
            <person name="Van de Peer Y."/>
            <person name="Proost S."/>
            <person name="Cook D.R."/>
            <person name="Meyers B.C."/>
            <person name="Spannagl M."/>
            <person name="Cheung F."/>
            <person name="De Mita S."/>
            <person name="Krishnakumar V."/>
            <person name="Gundlach H."/>
            <person name="Zhou S."/>
            <person name="Mudge J."/>
            <person name="Bharti A.K."/>
            <person name="Murray J.D."/>
            <person name="Naoumkina M.A."/>
            <person name="Rosen B."/>
            <person name="Silverstein K.A."/>
            <person name="Tang H."/>
            <person name="Rombauts S."/>
            <person name="Zhao P.X."/>
            <person name="Zhou P."/>
            <person name="Barbe V."/>
            <person name="Bardou P."/>
            <person name="Bechner M."/>
            <person name="Bellec A."/>
            <person name="Berger A."/>
            <person name="Berges H."/>
            <person name="Bidwell S."/>
            <person name="Bisseling T."/>
            <person name="Choisne N."/>
            <person name="Couloux A."/>
            <person name="Denny R."/>
            <person name="Deshpande S."/>
            <person name="Dai X."/>
            <person name="Doyle J.J."/>
            <person name="Dudez A.M."/>
            <person name="Farmer A.D."/>
            <person name="Fouteau S."/>
            <person name="Franken C."/>
            <person name="Gibelin C."/>
            <person name="Gish J."/>
            <person name="Goldstein S."/>
            <person name="Gonzalez A.J."/>
            <person name="Green P.J."/>
            <person name="Hallab A."/>
            <person name="Hartog M."/>
            <person name="Hua A."/>
            <person name="Humphray S.J."/>
            <person name="Jeong D.H."/>
            <person name="Jing Y."/>
            <person name="Jocker A."/>
            <person name="Kenton S.M."/>
            <person name="Kim D.J."/>
            <person name="Klee K."/>
            <person name="Lai H."/>
            <person name="Lang C."/>
            <person name="Lin S."/>
            <person name="Macmil S.L."/>
            <person name="Magdelenat G."/>
            <person name="Matthews L."/>
            <person name="McCorrison J."/>
            <person name="Monaghan E.L."/>
            <person name="Mun J.H."/>
            <person name="Najar F.Z."/>
            <person name="Nicholson C."/>
            <person name="Noirot C."/>
            <person name="O'Bleness M."/>
            <person name="Paule C.R."/>
            <person name="Poulain J."/>
            <person name="Prion F."/>
            <person name="Qin B."/>
            <person name="Qu C."/>
            <person name="Retzel E.F."/>
            <person name="Riddle C."/>
            <person name="Sallet E."/>
            <person name="Samain S."/>
            <person name="Samson N."/>
            <person name="Sanders I."/>
            <person name="Saurat O."/>
            <person name="Scarpelli C."/>
            <person name="Schiex T."/>
            <person name="Segurens B."/>
            <person name="Severin A.J."/>
            <person name="Sherrier D.J."/>
            <person name="Shi R."/>
            <person name="Sims S."/>
            <person name="Singer S.R."/>
            <person name="Sinharoy S."/>
            <person name="Sterck L."/>
            <person name="Viollet A."/>
            <person name="Wang B.B."/>
            <person name="Wang K."/>
            <person name="Wang M."/>
            <person name="Wang X."/>
            <person name="Warfsmann J."/>
            <person name="Weissenbach J."/>
            <person name="White D.D."/>
            <person name="White J.D."/>
            <person name="Wiley G.B."/>
            <person name="Wincker P."/>
            <person name="Xing Y."/>
            <person name="Yang L."/>
            <person name="Yao Z."/>
            <person name="Ying F."/>
            <person name="Zhai J."/>
            <person name="Zhou L."/>
            <person name="Zuber A."/>
            <person name="Denarie J."/>
            <person name="Dixon R.A."/>
            <person name="May G.D."/>
            <person name="Schwartz D.C."/>
            <person name="Rogers J."/>
            <person name="Quetier F."/>
            <person name="Town C.D."/>
            <person name="Roe B.A."/>
        </authorList>
    </citation>
    <scope>NUCLEOTIDE SEQUENCE [LARGE SCALE GENOMIC DNA]</scope>
    <source>
        <strain evidence="1">A17</strain>
        <strain evidence="2 3">cv. Jemalong A17</strain>
    </source>
</reference>
<accession>G7J9R0</accession>
<reference evidence="2" key="3">
    <citation type="submission" date="2015-04" db="UniProtKB">
        <authorList>
            <consortium name="EnsemblPlants"/>
        </authorList>
    </citation>
    <scope>IDENTIFICATION</scope>
    <source>
        <strain evidence="2">cv. Jemalong A17</strain>
    </source>
</reference>
<sequence length="61" mass="7031">MSLYAINLNTVSLFVDSSLNLFQTITVIYDACPAISTKLCTKSKTRPFPINFAYHFFFFLR</sequence>
<evidence type="ECO:0000313" key="1">
    <source>
        <dbReference type="EMBL" id="AES72702.1"/>
    </source>
</evidence>
<dbReference type="AlphaFoldDB" id="G7J9R0"/>
<proteinExistence type="predicted"/>
<protein>
    <submittedName>
        <fullName evidence="1 2">Uncharacterized protein</fullName>
    </submittedName>
</protein>
<dbReference type="Proteomes" id="UP000002051">
    <property type="component" value="Chromosome 3"/>
</dbReference>
<dbReference type="EnsemblPlants" id="AES72702">
    <property type="protein sequence ID" value="AES72702"/>
    <property type="gene ID" value="MTR_3g093490"/>
</dbReference>
<evidence type="ECO:0000313" key="3">
    <source>
        <dbReference type="Proteomes" id="UP000002051"/>
    </source>
</evidence>
<reference evidence="1 3" key="2">
    <citation type="journal article" date="2014" name="BMC Genomics">
        <title>An improved genome release (version Mt4.0) for the model legume Medicago truncatula.</title>
        <authorList>
            <person name="Tang H."/>
            <person name="Krishnakumar V."/>
            <person name="Bidwell S."/>
            <person name="Rosen B."/>
            <person name="Chan A."/>
            <person name="Zhou S."/>
            <person name="Gentzbittel L."/>
            <person name="Childs K.L."/>
            <person name="Yandell M."/>
            <person name="Gundlach H."/>
            <person name="Mayer K.F."/>
            <person name="Schwartz D.C."/>
            <person name="Town C.D."/>
        </authorList>
    </citation>
    <scope>GENOME REANNOTATION</scope>
    <source>
        <strain evidence="2 3">cv. Jemalong A17</strain>
    </source>
</reference>
<evidence type="ECO:0000313" key="2">
    <source>
        <dbReference type="EnsemblPlants" id="AES72702"/>
    </source>
</evidence>
<dbReference type="HOGENOM" id="CLU_2926067_0_0_1"/>
<organism evidence="1 3">
    <name type="scientific">Medicago truncatula</name>
    <name type="common">Barrel medic</name>
    <name type="synonym">Medicago tribuloides</name>
    <dbReference type="NCBI Taxonomy" id="3880"/>
    <lineage>
        <taxon>Eukaryota</taxon>
        <taxon>Viridiplantae</taxon>
        <taxon>Streptophyta</taxon>
        <taxon>Embryophyta</taxon>
        <taxon>Tracheophyta</taxon>
        <taxon>Spermatophyta</taxon>
        <taxon>Magnoliopsida</taxon>
        <taxon>eudicotyledons</taxon>
        <taxon>Gunneridae</taxon>
        <taxon>Pentapetalae</taxon>
        <taxon>rosids</taxon>
        <taxon>fabids</taxon>
        <taxon>Fabales</taxon>
        <taxon>Fabaceae</taxon>
        <taxon>Papilionoideae</taxon>
        <taxon>50 kb inversion clade</taxon>
        <taxon>NPAAA clade</taxon>
        <taxon>Hologalegina</taxon>
        <taxon>IRL clade</taxon>
        <taxon>Trifolieae</taxon>
        <taxon>Medicago</taxon>
    </lineage>
</organism>
<keyword evidence="3" id="KW-1185">Reference proteome</keyword>
<name>G7J9R0_MEDTR</name>